<name>A0ABS5G1P3_9BRAD</name>
<evidence type="ECO:0000313" key="2">
    <source>
        <dbReference type="Proteomes" id="UP001314635"/>
    </source>
</evidence>
<dbReference type="EMBL" id="JAFCLK010000004">
    <property type="protein sequence ID" value="MBR1135223.1"/>
    <property type="molecule type" value="Genomic_DNA"/>
</dbReference>
<dbReference type="RefSeq" id="WP_172238686.1">
    <property type="nucleotide sequence ID" value="NZ_JAFCLK010000004.1"/>
</dbReference>
<proteinExistence type="predicted"/>
<dbReference type="Proteomes" id="UP001314635">
    <property type="component" value="Unassembled WGS sequence"/>
</dbReference>
<reference evidence="2" key="1">
    <citation type="journal article" date="2021" name="ISME J.">
        <title>Evolutionary origin and ecological implication of a unique nif island in free-living Bradyrhizobium lineages.</title>
        <authorList>
            <person name="Tao J."/>
        </authorList>
    </citation>
    <scope>NUCLEOTIDE SEQUENCE [LARGE SCALE GENOMIC DNA]</scope>
    <source>
        <strain evidence="2">SZCCT0094</strain>
    </source>
</reference>
<comment type="caution">
    <text evidence="1">The sequence shown here is derived from an EMBL/GenBank/DDBJ whole genome shotgun (WGS) entry which is preliminary data.</text>
</comment>
<evidence type="ECO:0000313" key="1">
    <source>
        <dbReference type="EMBL" id="MBR1135223.1"/>
    </source>
</evidence>
<gene>
    <name evidence="1" type="ORF">JQ619_05565</name>
</gene>
<sequence length="95" mass="11096">MIRSGFQALMEGFRRFRRPPDSAALRRRHATAEELKERTGFQLVFMVYGRLAQRASHYRISVIGLARAVEDHPYLFAKPESLINRVGRCYTRRNA</sequence>
<protein>
    <submittedName>
        <fullName evidence="1">Uncharacterized protein</fullName>
    </submittedName>
</protein>
<accession>A0ABS5G1P3</accession>
<organism evidence="1 2">
    <name type="scientific">Bradyrhizobium denitrificans</name>
    <dbReference type="NCBI Taxonomy" id="2734912"/>
    <lineage>
        <taxon>Bacteria</taxon>
        <taxon>Pseudomonadati</taxon>
        <taxon>Pseudomonadota</taxon>
        <taxon>Alphaproteobacteria</taxon>
        <taxon>Hyphomicrobiales</taxon>
        <taxon>Nitrobacteraceae</taxon>
        <taxon>Bradyrhizobium</taxon>
    </lineage>
</organism>
<keyword evidence="2" id="KW-1185">Reference proteome</keyword>